<comment type="similarity">
    <text evidence="4">Belongs to the OST1 family.</text>
</comment>
<dbReference type="GO" id="GO:0008250">
    <property type="term" value="C:oligosaccharyltransferase complex"/>
    <property type="evidence" value="ECO:0007669"/>
    <property type="project" value="TreeGrafter"/>
</dbReference>
<gene>
    <name evidence="10" type="ORF">Sradi_5051800</name>
</gene>
<protein>
    <submittedName>
        <fullName evidence="10">Dolichyl-diphosphooligosaccharide--protein glycosyltransferase subunitA</fullName>
    </submittedName>
</protein>
<dbReference type="PANTHER" id="PTHR21049:SF0">
    <property type="entry name" value="DOLICHYL-DIPHOSPHOOLIGOSACCHARIDE--PROTEIN GLYCOSYLTRANSFERASE SUBUNIT 1"/>
    <property type="match status" value="1"/>
</dbReference>
<proteinExistence type="inferred from homology"/>
<sequence length="159" mass="17926">MHADFTISKSSPSYLAKLQDEVQTAIQQFQNIMNRCLVVHDKLEASLRELSRTGDVQACKAARKAADSLLKELSKELKPLLSLLQSSPPAVQIMPKVEELVSKERELQEKLMLKHSTVVDSYEKKSGGRDIENRVAAVQQKITLLRQEVDDLLEVIDEI</sequence>
<organism evidence="10">
    <name type="scientific">Sesamum radiatum</name>
    <name type="common">Black benniseed</name>
    <dbReference type="NCBI Taxonomy" id="300843"/>
    <lineage>
        <taxon>Eukaryota</taxon>
        <taxon>Viridiplantae</taxon>
        <taxon>Streptophyta</taxon>
        <taxon>Embryophyta</taxon>
        <taxon>Tracheophyta</taxon>
        <taxon>Spermatophyta</taxon>
        <taxon>Magnoliopsida</taxon>
        <taxon>eudicotyledons</taxon>
        <taxon>Gunneridae</taxon>
        <taxon>Pentapetalae</taxon>
        <taxon>asterids</taxon>
        <taxon>lamiids</taxon>
        <taxon>Lamiales</taxon>
        <taxon>Pedaliaceae</taxon>
        <taxon>Sesamum</taxon>
    </lineage>
</organism>
<evidence type="ECO:0000256" key="2">
    <source>
        <dbReference type="ARBA" id="ARBA00004115"/>
    </source>
</evidence>
<comment type="pathway">
    <text evidence="3">Protein modification; protein glycosylation.</text>
</comment>
<evidence type="ECO:0000256" key="3">
    <source>
        <dbReference type="ARBA" id="ARBA00004922"/>
    </source>
</evidence>
<dbReference type="EMBL" id="JACGWJ010000023">
    <property type="protein sequence ID" value="KAL0324825.1"/>
    <property type="molecule type" value="Genomic_DNA"/>
</dbReference>
<dbReference type="AlphaFoldDB" id="A0AAW2M043"/>
<dbReference type="InterPro" id="IPR007676">
    <property type="entry name" value="Ribophorin_I"/>
</dbReference>
<accession>A0AAW2M043</accession>
<keyword evidence="8" id="KW-1133">Transmembrane helix</keyword>
<evidence type="ECO:0000256" key="9">
    <source>
        <dbReference type="ARBA" id="ARBA00023136"/>
    </source>
</evidence>
<keyword evidence="5" id="KW-0812">Transmembrane</keyword>
<comment type="function">
    <text evidence="1">Subunit of the oligosaccharyl transferase (OST) complex that catalyzes the initial transfer of a defined glycan (Glc(3)Man(9)GlcNAc(2) in eukaryotes) from the lipid carrier dolichol-pyrophosphate to an asparagine residue within an Asn-X-Ser/Thr consensus motif in nascent polypeptide chains, the first step in protein N-glycosylation. N-glycosylation occurs cotranslationally and the complex associates with the Sec61 complex at the channel-forming translocon complex that mediates protein translocation across the endoplasmic reticulum (ER). All subunits are required for a maximal enzyme activity.</text>
</comment>
<comment type="subcellular location">
    <subcellularLocation>
        <location evidence="2">Endoplasmic reticulum membrane</location>
        <topology evidence="2">Single-pass type I membrane protein</topology>
    </subcellularLocation>
</comment>
<evidence type="ECO:0000256" key="1">
    <source>
        <dbReference type="ARBA" id="ARBA00002791"/>
    </source>
</evidence>
<evidence type="ECO:0000256" key="5">
    <source>
        <dbReference type="ARBA" id="ARBA00022692"/>
    </source>
</evidence>
<evidence type="ECO:0000256" key="8">
    <source>
        <dbReference type="ARBA" id="ARBA00022989"/>
    </source>
</evidence>
<reference evidence="10" key="1">
    <citation type="submission" date="2020-06" db="EMBL/GenBank/DDBJ databases">
        <authorList>
            <person name="Li T."/>
            <person name="Hu X."/>
            <person name="Zhang T."/>
            <person name="Song X."/>
            <person name="Zhang H."/>
            <person name="Dai N."/>
            <person name="Sheng W."/>
            <person name="Hou X."/>
            <person name="Wei L."/>
        </authorList>
    </citation>
    <scope>NUCLEOTIDE SEQUENCE</scope>
    <source>
        <strain evidence="10">G02</strain>
        <tissue evidence="10">Leaf</tissue>
    </source>
</reference>
<keyword evidence="9" id="KW-0472">Membrane</keyword>
<name>A0AAW2M043_SESRA</name>
<comment type="caution">
    <text evidence="10">The sequence shown here is derived from an EMBL/GenBank/DDBJ whole genome shotgun (WGS) entry which is preliminary data.</text>
</comment>
<dbReference type="PANTHER" id="PTHR21049">
    <property type="entry name" value="RIBOPHORIN I"/>
    <property type="match status" value="1"/>
</dbReference>
<evidence type="ECO:0000256" key="7">
    <source>
        <dbReference type="ARBA" id="ARBA00022824"/>
    </source>
</evidence>
<evidence type="ECO:0000313" key="10">
    <source>
        <dbReference type="EMBL" id="KAL0324825.1"/>
    </source>
</evidence>
<evidence type="ECO:0000256" key="6">
    <source>
        <dbReference type="ARBA" id="ARBA00022729"/>
    </source>
</evidence>
<evidence type="ECO:0000256" key="4">
    <source>
        <dbReference type="ARBA" id="ARBA00008905"/>
    </source>
</evidence>
<keyword evidence="7" id="KW-0256">Endoplasmic reticulum</keyword>
<dbReference type="GO" id="GO:0018279">
    <property type="term" value="P:protein N-linked glycosylation via asparagine"/>
    <property type="evidence" value="ECO:0007669"/>
    <property type="project" value="TreeGrafter"/>
</dbReference>
<reference evidence="10" key="2">
    <citation type="journal article" date="2024" name="Plant">
        <title>Genomic evolution and insights into agronomic trait innovations of Sesamum species.</title>
        <authorList>
            <person name="Miao H."/>
            <person name="Wang L."/>
            <person name="Qu L."/>
            <person name="Liu H."/>
            <person name="Sun Y."/>
            <person name="Le M."/>
            <person name="Wang Q."/>
            <person name="Wei S."/>
            <person name="Zheng Y."/>
            <person name="Lin W."/>
            <person name="Duan Y."/>
            <person name="Cao H."/>
            <person name="Xiong S."/>
            <person name="Wang X."/>
            <person name="Wei L."/>
            <person name="Li C."/>
            <person name="Ma Q."/>
            <person name="Ju M."/>
            <person name="Zhao R."/>
            <person name="Li G."/>
            <person name="Mu C."/>
            <person name="Tian Q."/>
            <person name="Mei H."/>
            <person name="Zhang T."/>
            <person name="Gao T."/>
            <person name="Zhang H."/>
        </authorList>
    </citation>
    <scope>NUCLEOTIDE SEQUENCE</scope>
    <source>
        <strain evidence="10">G02</strain>
    </source>
</reference>
<keyword evidence="6" id="KW-0732">Signal</keyword>